<dbReference type="EMBL" id="CAJOBP010075154">
    <property type="protein sequence ID" value="CAF4896099.1"/>
    <property type="molecule type" value="Genomic_DNA"/>
</dbReference>
<accession>A0A821ZK62</accession>
<feature type="non-terminal residue" evidence="2">
    <location>
        <position position="57"/>
    </location>
</feature>
<evidence type="ECO:0000313" key="3">
    <source>
        <dbReference type="Proteomes" id="UP000663873"/>
    </source>
</evidence>
<feature type="non-terminal residue" evidence="2">
    <location>
        <position position="1"/>
    </location>
</feature>
<reference evidence="2" key="1">
    <citation type="submission" date="2021-02" db="EMBL/GenBank/DDBJ databases">
        <authorList>
            <person name="Nowell W R."/>
        </authorList>
    </citation>
    <scope>NUCLEOTIDE SEQUENCE</scope>
</reference>
<sequence>KVAEAERDRLKSINLALQQRLADYLHKRKGADEIPALNQGNERAVIEQTQRYQKYLS</sequence>
<evidence type="ECO:0000313" key="2">
    <source>
        <dbReference type="EMBL" id="CAF4981845.1"/>
    </source>
</evidence>
<protein>
    <submittedName>
        <fullName evidence="2">Uncharacterized protein</fullName>
    </submittedName>
</protein>
<dbReference type="Proteomes" id="UP000663873">
    <property type="component" value="Unassembled WGS sequence"/>
</dbReference>
<name>A0A821ZK62_9BILA</name>
<comment type="caution">
    <text evidence="2">The sequence shown here is derived from an EMBL/GenBank/DDBJ whole genome shotgun (WGS) entry which is preliminary data.</text>
</comment>
<keyword evidence="3" id="KW-1185">Reference proteome</keyword>
<proteinExistence type="predicted"/>
<dbReference type="AlphaFoldDB" id="A0A821ZK62"/>
<evidence type="ECO:0000313" key="1">
    <source>
        <dbReference type="EMBL" id="CAF4896099.1"/>
    </source>
</evidence>
<dbReference type="EMBL" id="CAJOBP010103190">
    <property type="protein sequence ID" value="CAF4981845.1"/>
    <property type="molecule type" value="Genomic_DNA"/>
</dbReference>
<gene>
    <name evidence="1" type="ORF">UJA718_LOCUS45295</name>
    <name evidence="2" type="ORF">UJA718_LOCUS49353</name>
</gene>
<organism evidence="2 3">
    <name type="scientific">Rotaria socialis</name>
    <dbReference type="NCBI Taxonomy" id="392032"/>
    <lineage>
        <taxon>Eukaryota</taxon>
        <taxon>Metazoa</taxon>
        <taxon>Spiralia</taxon>
        <taxon>Gnathifera</taxon>
        <taxon>Rotifera</taxon>
        <taxon>Eurotatoria</taxon>
        <taxon>Bdelloidea</taxon>
        <taxon>Philodinida</taxon>
        <taxon>Philodinidae</taxon>
        <taxon>Rotaria</taxon>
    </lineage>
</organism>